<accession>A0A4V2SSM0</accession>
<organism evidence="1 2">
    <name type="scientific">Tamaricihabitans halophyticus</name>
    <dbReference type="NCBI Taxonomy" id="1262583"/>
    <lineage>
        <taxon>Bacteria</taxon>
        <taxon>Bacillati</taxon>
        <taxon>Actinomycetota</taxon>
        <taxon>Actinomycetes</taxon>
        <taxon>Pseudonocardiales</taxon>
        <taxon>Pseudonocardiaceae</taxon>
        <taxon>Tamaricihabitans</taxon>
    </lineage>
</organism>
<dbReference type="InterPro" id="IPR029045">
    <property type="entry name" value="ClpP/crotonase-like_dom_sf"/>
</dbReference>
<dbReference type="CDD" id="cd06558">
    <property type="entry name" value="crotonase-like"/>
    <property type="match status" value="1"/>
</dbReference>
<gene>
    <name evidence="1" type="ORF">EV191_11240</name>
</gene>
<dbReference type="Gene3D" id="3.90.226.10">
    <property type="entry name" value="2-enoyl-CoA Hydratase, Chain A, domain 1"/>
    <property type="match status" value="1"/>
</dbReference>
<dbReference type="GO" id="GO:0006635">
    <property type="term" value="P:fatty acid beta-oxidation"/>
    <property type="evidence" value="ECO:0007669"/>
    <property type="project" value="TreeGrafter"/>
</dbReference>
<protein>
    <submittedName>
        <fullName evidence="1">Enoyl-CoA hydratase</fullName>
    </submittedName>
</protein>
<dbReference type="OrthoDB" id="8640486at2"/>
<proteinExistence type="predicted"/>
<dbReference type="PANTHER" id="PTHR11941">
    <property type="entry name" value="ENOYL-COA HYDRATASE-RELATED"/>
    <property type="match status" value="1"/>
</dbReference>
<dbReference type="EMBL" id="SLXQ01000012">
    <property type="protein sequence ID" value="TCP47246.1"/>
    <property type="molecule type" value="Genomic_DNA"/>
</dbReference>
<evidence type="ECO:0000313" key="2">
    <source>
        <dbReference type="Proteomes" id="UP000294911"/>
    </source>
</evidence>
<dbReference type="InterPro" id="IPR001753">
    <property type="entry name" value="Enoyl-CoA_hydra/iso"/>
</dbReference>
<keyword evidence="2" id="KW-1185">Reference proteome</keyword>
<dbReference type="AlphaFoldDB" id="A0A4V2SSM0"/>
<dbReference type="RefSeq" id="WP_132879187.1">
    <property type="nucleotide sequence ID" value="NZ_SLXQ01000012.1"/>
</dbReference>
<dbReference type="SUPFAM" id="SSF52096">
    <property type="entry name" value="ClpP/crotonase"/>
    <property type="match status" value="1"/>
</dbReference>
<evidence type="ECO:0000313" key="1">
    <source>
        <dbReference type="EMBL" id="TCP47246.1"/>
    </source>
</evidence>
<dbReference type="PANTHER" id="PTHR11941:SF45">
    <property type="entry name" value="ENOYL-COA DELTA ISOMERASE 1, MITOCHONDRIAL"/>
    <property type="match status" value="1"/>
</dbReference>
<comment type="caution">
    <text evidence="1">The sequence shown here is derived from an EMBL/GenBank/DDBJ whole genome shotgun (WGS) entry which is preliminary data.</text>
</comment>
<dbReference type="Pfam" id="PF00378">
    <property type="entry name" value="ECH_1"/>
    <property type="match status" value="1"/>
</dbReference>
<dbReference type="GO" id="GO:0003824">
    <property type="term" value="F:catalytic activity"/>
    <property type="evidence" value="ECO:0007669"/>
    <property type="project" value="UniProtKB-ARBA"/>
</dbReference>
<dbReference type="Proteomes" id="UP000294911">
    <property type="component" value="Unassembled WGS sequence"/>
</dbReference>
<name>A0A4V2SSM0_9PSEU</name>
<sequence length="245" mass="25600">MIEKAEHDGIAVLTLRHGPVNALDLELLQAIPQAFAEVADSRAVVLTGGGRSFSAGVDLKRIADGGAAYVEEFLPALSEAFLSVFDQPKPVIAAINGHALAGGCVLAAAADVRLMAAGTIGLTELAVGVPFPTVAVEIMRHAVGPAAEALVLGAGRHTAEQAGAIGLVHEIVPGDQLVETALRRAETHCAAPTEVYAFSKQQLRRPARERISADRPIDDPEVARVWGSAETKQALNAYLAALRKD</sequence>
<reference evidence="1 2" key="1">
    <citation type="submission" date="2019-03" db="EMBL/GenBank/DDBJ databases">
        <title>Genomic Encyclopedia of Type Strains, Phase IV (KMG-IV): sequencing the most valuable type-strain genomes for metagenomic binning, comparative biology and taxonomic classification.</title>
        <authorList>
            <person name="Goeker M."/>
        </authorList>
    </citation>
    <scope>NUCLEOTIDE SEQUENCE [LARGE SCALE GENOMIC DNA]</scope>
    <source>
        <strain evidence="1 2">DSM 45765</strain>
    </source>
</reference>